<reference evidence="7" key="1">
    <citation type="submission" date="2018-03" db="EMBL/GenBank/DDBJ databases">
        <authorList>
            <person name="Blom J."/>
        </authorList>
    </citation>
    <scope>NUCLEOTIDE SEQUENCE [LARGE SCALE GENOMIC DNA]</scope>
    <source>
        <strain evidence="7">KPC-SM-21</strain>
    </source>
</reference>
<evidence type="ECO:0000256" key="1">
    <source>
        <dbReference type="ARBA" id="ARBA00022741"/>
    </source>
</evidence>
<keyword evidence="3" id="KW-0067">ATP-binding</keyword>
<dbReference type="SMART" id="SM00797">
    <property type="entry name" value="AHS2"/>
    <property type="match status" value="1"/>
</dbReference>
<evidence type="ECO:0000313" key="6">
    <source>
        <dbReference type="EMBL" id="SPL69577.1"/>
    </source>
</evidence>
<feature type="domain" description="Carboxyltransferase" evidence="4">
    <location>
        <begin position="1"/>
        <end position="192"/>
    </location>
</feature>
<dbReference type="Proteomes" id="UP000245974">
    <property type="component" value="Unassembled WGS sequence"/>
</dbReference>
<dbReference type="InterPro" id="IPR003778">
    <property type="entry name" value="CT_A_B"/>
</dbReference>
<accession>A0A2U3MVW3</accession>
<dbReference type="NCBIfam" id="TIGR00724">
    <property type="entry name" value="urea_amlyse_rel"/>
    <property type="match status" value="1"/>
</dbReference>
<dbReference type="AlphaFoldDB" id="A0A2U3MVW3"/>
<keyword evidence="1" id="KW-0547">Nucleotide-binding</keyword>
<dbReference type="Pfam" id="PF02682">
    <property type="entry name" value="CT_C_D"/>
    <property type="match status" value="1"/>
</dbReference>
<dbReference type="InterPro" id="IPR029000">
    <property type="entry name" value="Cyclophilin-like_dom_sf"/>
</dbReference>
<dbReference type="OrthoDB" id="9768696at2"/>
<feature type="domain" description="Carboxyltransferase" evidence="5">
    <location>
        <begin position="249"/>
        <end position="527"/>
    </location>
</feature>
<evidence type="ECO:0000313" key="7">
    <source>
        <dbReference type="Proteomes" id="UP000245974"/>
    </source>
</evidence>
<dbReference type="PANTHER" id="PTHR43309:SF3">
    <property type="entry name" value="5-OXOPROLINASE SUBUNIT C"/>
    <property type="match status" value="1"/>
</dbReference>
<dbReference type="Gene3D" id="2.40.100.10">
    <property type="entry name" value="Cyclophilin-like"/>
    <property type="match status" value="2"/>
</dbReference>
<protein>
    <submittedName>
        <fullName evidence="6">KipI antagonist</fullName>
    </submittedName>
</protein>
<dbReference type="InterPro" id="IPR052708">
    <property type="entry name" value="PxpC"/>
</dbReference>
<dbReference type="SUPFAM" id="SSF50891">
    <property type="entry name" value="Cyclophilin-like"/>
    <property type="match status" value="2"/>
</dbReference>
<keyword evidence="7" id="KW-1185">Reference proteome</keyword>
<keyword evidence="2" id="KW-0378">Hydrolase</keyword>
<organism evidence="6 7">
    <name type="scientific">Acinetobacter stercoris</name>
    <dbReference type="NCBI Taxonomy" id="2126983"/>
    <lineage>
        <taxon>Bacteria</taxon>
        <taxon>Pseudomonadati</taxon>
        <taxon>Pseudomonadota</taxon>
        <taxon>Gammaproteobacteria</taxon>
        <taxon>Moraxellales</taxon>
        <taxon>Moraxellaceae</taxon>
        <taxon>Acinetobacter</taxon>
    </lineage>
</organism>
<name>A0A2U3MVW3_9GAMM</name>
<dbReference type="InterPro" id="IPR003833">
    <property type="entry name" value="CT_C_D"/>
</dbReference>
<dbReference type="SUPFAM" id="SSF160467">
    <property type="entry name" value="PH0987 N-terminal domain-like"/>
    <property type="match status" value="1"/>
</dbReference>
<dbReference type="RefSeq" id="WP_121973101.1">
    <property type="nucleotide sequence ID" value="NZ_OOGT01000021.1"/>
</dbReference>
<dbReference type="GO" id="GO:0016787">
    <property type="term" value="F:hydrolase activity"/>
    <property type="evidence" value="ECO:0007669"/>
    <property type="project" value="UniProtKB-KW"/>
</dbReference>
<proteinExistence type="predicted"/>
<dbReference type="SMART" id="SM00796">
    <property type="entry name" value="AHS1"/>
    <property type="match status" value="1"/>
</dbReference>
<gene>
    <name evidence="6" type="primary">kipA</name>
    <name evidence="6" type="ORF">KPC_0755</name>
</gene>
<dbReference type="Gene3D" id="3.30.1360.40">
    <property type="match status" value="1"/>
</dbReference>
<dbReference type="PANTHER" id="PTHR43309">
    <property type="entry name" value="5-OXOPROLINASE SUBUNIT C"/>
    <property type="match status" value="1"/>
</dbReference>
<evidence type="ECO:0000259" key="4">
    <source>
        <dbReference type="SMART" id="SM00796"/>
    </source>
</evidence>
<evidence type="ECO:0000259" key="5">
    <source>
        <dbReference type="SMART" id="SM00797"/>
    </source>
</evidence>
<dbReference type="FunCoup" id="A0A2U3MVW3">
    <property type="interactions" value="107"/>
</dbReference>
<dbReference type="Pfam" id="PF02626">
    <property type="entry name" value="CT_A_B"/>
    <property type="match status" value="1"/>
</dbReference>
<evidence type="ECO:0000256" key="2">
    <source>
        <dbReference type="ARBA" id="ARBA00022801"/>
    </source>
</evidence>
<dbReference type="InParanoid" id="A0A2U3MVW3"/>
<evidence type="ECO:0000256" key="3">
    <source>
        <dbReference type="ARBA" id="ARBA00022840"/>
    </source>
</evidence>
<dbReference type="GO" id="GO:0005524">
    <property type="term" value="F:ATP binding"/>
    <property type="evidence" value="ECO:0007669"/>
    <property type="project" value="UniProtKB-KW"/>
</dbReference>
<dbReference type="EMBL" id="OOGT01000021">
    <property type="protein sequence ID" value="SPL69577.1"/>
    <property type="molecule type" value="Genomic_DNA"/>
</dbReference>
<sequence length="527" mass="57426">MRFLSVNADCFLIELASLDETLALYSKLQDTQIKGIKDLIPAAKTILVFFNEIETSFYHLMPLIRSLEAGTSLVRSVQEVIIPIRYDGEDLEQVAELQGLSVADLILKHSQSTWNVAFIGFAPGFAYMSSPDQPFTDIPRLKVPRKKIPAGSLGLAGQYSGIYPKDSPGGWQLIGTTSKKMWDLERENPALLLPGMNVHFEDVTRHPVSVNVPKQIVAVEEKRSSPVFKITAPGLQMLIQDEGRFNQTNIGVGTAGAMDKSSMHIANRIVGNPADTAAIEVLNGGLKAQIQSPAVIAVAGALSKIHVKFVDGQQADYESYQAIALDEGDEFQVLTPTAGLRNYLAVRGGLDVKPVLKSCSFDTLALLGPKPLSIGDVVYHGQLNVSDISLHEVAKTDLPKVGDTVELDIVMGPRTDWFDQQSIEVLCQQSWLVTNESNRVGLRLAGETSLVRKMTQELESEGTCIGALQVPPSGQPVLFMNDHPLTGGYPVIASVAKHHWDVVAQIPAGCHIRFKKIKEFEDIGQGL</sequence>